<dbReference type="Proteomes" id="UP001154322">
    <property type="component" value="Unassembled WGS sequence"/>
</dbReference>
<gene>
    <name evidence="1" type="ORF">WJ0W_005075</name>
</gene>
<proteinExistence type="predicted"/>
<evidence type="ECO:0000313" key="1">
    <source>
        <dbReference type="EMBL" id="CAH8247819.1"/>
    </source>
</evidence>
<reference evidence="1" key="1">
    <citation type="submission" date="2022-06" db="EMBL/GenBank/DDBJ databases">
        <authorList>
            <person name="Dietemann V."/>
            <person name="Ory F."/>
            <person name="Dainat B."/>
            <person name="Oberhansli S."/>
        </authorList>
    </citation>
    <scope>NUCLEOTIDE SEQUENCE</scope>
    <source>
        <strain evidence="1">Ena-SAMPLE-TAB-26-04-2022-14:26:32:270-5432</strain>
    </source>
</reference>
<protein>
    <submittedName>
        <fullName evidence="1">Ethanolamine utilization protein</fullName>
    </submittedName>
</protein>
<accession>A0ABN8UBA8</accession>
<keyword evidence="2" id="KW-1185">Reference proteome</keyword>
<sequence>MNMEAPDRAALIEAVAAEVLKRLRQAAEAETAASRKQAVLLAAEPAPGLESVLQPHYDVRYYDESLRDCDLLLIPKTCIQLLSNLAHGISAGPRERFVLTMLLKGRKVVLLEDGLAYRKYKPTAPVLLYKLYDGMVDKLRGCGIRVVKQSELPAACLEDGGAAIVPQAGGEAAYLEADALSQPEALPGKVITEAELKKCRLQNKTEIVIDRRAIITPLAQDYMRTQQMRVHRR</sequence>
<dbReference type="InterPro" id="IPR013372">
    <property type="entry name" value="Eut_put"/>
</dbReference>
<organism evidence="1 2">
    <name type="scientific">Paenibacillus melissococcoides</name>
    <dbReference type="NCBI Taxonomy" id="2912268"/>
    <lineage>
        <taxon>Bacteria</taxon>
        <taxon>Bacillati</taxon>
        <taxon>Bacillota</taxon>
        <taxon>Bacilli</taxon>
        <taxon>Bacillales</taxon>
        <taxon>Paenibacillaceae</taxon>
        <taxon>Paenibacillus</taxon>
    </lineage>
</organism>
<name>A0ABN8UBA8_9BACL</name>
<dbReference type="PIRSF" id="PIRSF034981">
    <property type="entry name" value="Eut_put"/>
    <property type="match status" value="1"/>
</dbReference>
<dbReference type="RefSeq" id="WP_213430024.1">
    <property type="nucleotide sequence ID" value="NZ_AP031286.1"/>
</dbReference>
<comment type="caution">
    <text evidence="1">The sequence shown here is derived from an EMBL/GenBank/DDBJ whole genome shotgun (WGS) entry which is preliminary data.</text>
</comment>
<dbReference type="EMBL" id="CALYLO010000008">
    <property type="protein sequence ID" value="CAH8247819.1"/>
    <property type="molecule type" value="Genomic_DNA"/>
</dbReference>
<evidence type="ECO:0000313" key="2">
    <source>
        <dbReference type="Proteomes" id="UP001154322"/>
    </source>
</evidence>